<feature type="compositionally biased region" description="Basic and acidic residues" evidence="1">
    <location>
        <begin position="209"/>
        <end position="222"/>
    </location>
</feature>
<evidence type="ECO:0000313" key="2">
    <source>
        <dbReference type="EMBL" id="KAF7726037.1"/>
    </source>
</evidence>
<reference evidence="2" key="1">
    <citation type="submission" date="2020-01" db="EMBL/GenBank/DDBJ databases">
        <title>Genome Sequencing of Three Apophysomyces-Like Fungal Strains Confirms a Novel Fungal Genus in the Mucoromycota with divergent Burkholderia-like Endosymbiotic Bacteria.</title>
        <authorList>
            <person name="Stajich J.E."/>
            <person name="Macias A.M."/>
            <person name="Carter-House D."/>
            <person name="Lovett B."/>
            <person name="Kasson L.R."/>
            <person name="Berry K."/>
            <person name="Grigoriev I."/>
            <person name="Chang Y."/>
            <person name="Spatafora J."/>
            <person name="Kasson M.T."/>
        </authorList>
    </citation>
    <scope>NUCLEOTIDE SEQUENCE</scope>
    <source>
        <strain evidence="2">NRRL A-21654</strain>
    </source>
</reference>
<protein>
    <submittedName>
        <fullName evidence="2">Uncharacterized protein</fullName>
    </submittedName>
</protein>
<keyword evidence="3" id="KW-1185">Reference proteome</keyword>
<sequence>MESPEEQPPRKKRKSSKKKSLLTKGDGPRSGATCKTKLANILKPEYKYMRQEFREKAEEHQVLRRDAMNLVNLHVRRWAELADPETFPFPPHDNVSLWLRAYKLVSAGSMEEKEAFFLKNECSGPATRGNALKMSSRKNSPILTRLLFLAKKMAEFVYKKKPVEEMDWKSLAPSHEKEAKALYKHLEKYLSLPYLHQLEEQELPMDKDTEAKHEKDEQEVHEGIPINQNDDDTSLPIEVLQQCIEFSSLLDRDAEALESKRWSIMPLASHQVVHMPVTASVLWGFLTDCHDKGKAVPQEMIGRIRSRYDINHSRRLISKEAYDTDEAIAFHYYLKTDGVSASMLFERAGFEQYPSSKRDFNRLKKERDLSQ</sequence>
<name>A0A8H7BRL1_9FUNG</name>
<evidence type="ECO:0000313" key="3">
    <source>
        <dbReference type="Proteomes" id="UP000605846"/>
    </source>
</evidence>
<gene>
    <name evidence="2" type="ORF">EC973_009102</name>
</gene>
<dbReference type="OrthoDB" id="2272226at2759"/>
<feature type="compositionally biased region" description="Basic residues" evidence="1">
    <location>
        <begin position="10"/>
        <end position="21"/>
    </location>
</feature>
<accession>A0A8H7BRL1</accession>
<evidence type="ECO:0000256" key="1">
    <source>
        <dbReference type="SAM" id="MobiDB-lite"/>
    </source>
</evidence>
<organism evidence="2 3">
    <name type="scientific">Apophysomyces ossiformis</name>
    <dbReference type="NCBI Taxonomy" id="679940"/>
    <lineage>
        <taxon>Eukaryota</taxon>
        <taxon>Fungi</taxon>
        <taxon>Fungi incertae sedis</taxon>
        <taxon>Mucoromycota</taxon>
        <taxon>Mucoromycotina</taxon>
        <taxon>Mucoromycetes</taxon>
        <taxon>Mucorales</taxon>
        <taxon>Mucorineae</taxon>
        <taxon>Mucoraceae</taxon>
        <taxon>Apophysomyces</taxon>
    </lineage>
</organism>
<dbReference type="EMBL" id="JABAYA010000085">
    <property type="protein sequence ID" value="KAF7726037.1"/>
    <property type="molecule type" value="Genomic_DNA"/>
</dbReference>
<dbReference type="Proteomes" id="UP000605846">
    <property type="component" value="Unassembled WGS sequence"/>
</dbReference>
<proteinExistence type="predicted"/>
<dbReference type="AlphaFoldDB" id="A0A8H7BRL1"/>
<comment type="caution">
    <text evidence="2">The sequence shown here is derived from an EMBL/GenBank/DDBJ whole genome shotgun (WGS) entry which is preliminary data.</text>
</comment>
<feature type="region of interest" description="Disordered" evidence="1">
    <location>
        <begin position="1"/>
        <end position="35"/>
    </location>
</feature>
<feature type="region of interest" description="Disordered" evidence="1">
    <location>
        <begin position="209"/>
        <end position="232"/>
    </location>
</feature>